<evidence type="ECO:0000313" key="1">
    <source>
        <dbReference type="EMBL" id="MDY5166603.1"/>
    </source>
</evidence>
<keyword evidence="3" id="KW-1185">Reference proteome</keyword>
<dbReference type="OrthoDB" id="9880317at2"/>
<gene>
    <name evidence="2" type="ORF">DES51_10387</name>
    <name evidence="1" type="ORF">MQE39_00480</name>
</gene>
<evidence type="ECO:0000313" key="2">
    <source>
        <dbReference type="EMBL" id="PXX80495.1"/>
    </source>
</evidence>
<dbReference type="EMBL" id="JALDAW010000002">
    <property type="protein sequence ID" value="MDY5166603.1"/>
    <property type="molecule type" value="Genomic_DNA"/>
</dbReference>
<name>A0A2V2F0S3_9FIRM</name>
<proteinExistence type="predicted"/>
<reference evidence="2 3" key="1">
    <citation type="submission" date="2018-05" db="EMBL/GenBank/DDBJ databases">
        <title>Genomic Encyclopedia of Type Strains, Phase IV (KMG-IV): sequencing the most valuable type-strain genomes for metagenomic binning, comparative biology and taxonomic classification.</title>
        <authorList>
            <person name="Goeker M."/>
        </authorList>
    </citation>
    <scope>NUCLEOTIDE SEQUENCE [LARGE SCALE GENOMIC DNA]</scope>
    <source>
        <strain evidence="2 3">JC118</strain>
    </source>
</reference>
<dbReference type="Proteomes" id="UP000247612">
    <property type="component" value="Unassembled WGS sequence"/>
</dbReference>
<evidence type="ECO:0000313" key="3">
    <source>
        <dbReference type="Proteomes" id="UP000247612"/>
    </source>
</evidence>
<sequence length="62" mass="7430">MADQKNKNQEILMELVREHNKELDLTDREIEFILSLRELNQENLEAVKTYIAKECLKHKSMN</sequence>
<dbReference type="STRING" id="1034346.GCA_000313565_02090"/>
<dbReference type="Proteomes" id="UP001276902">
    <property type="component" value="Unassembled WGS sequence"/>
</dbReference>
<organism evidence="2 3">
    <name type="scientific">Dielma fastidiosa</name>
    <dbReference type="NCBI Taxonomy" id="1034346"/>
    <lineage>
        <taxon>Bacteria</taxon>
        <taxon>Bacillati</taxon>
        <taxon>Bacillota</taxon>
        <taxon>Erysipelotrichia</taxon>
        <taxon>Erysipelotrichales</taxon>
        <taxon>Erysipelotrichaceae</taxon>
        <taxon>Dielma</taxon>
    </lineage>
</organism>
<dbReference type="AlphaFoldDB" id="A0A2V2F0S3"/>
<accession>A0A2V2F0S3</accession>
<dbReference type="GeneID" id="94441437"/>
<comment type="caution">
    <text evidence="2">The sequence shown here is derived from an EMBL/GenBank/DDBJ whole genome shotgun (WGS) entry which is preliminary data.</text>
</comment>
<dbReference type="RefSeq" id="WP_022938394.1">
    <property type="nucleotide sequence ID" value="NZ_BAABZA010000009.1"/>
</dbReference>
<dbReference type="EMBL" id="QJKH01000003">
    <property type="protein sequence ID" value="PXX80495.1"/>
    <property type="molecule type" value="Genomic_DNA"/>
</dbReference>
<protein>
    <submittedName>
        <fullName evidence="2">Uncharacterized protein</fullName>
    </submittedName>
</protein>
<reference evidence="1" key="2">
    <citation type="submission" date="2022-03" db="EMBL/GenBank/DDBJ databases">
        <title>First case of bacteraemia caused by Dielma fastidiosa in a patient hospitalised with diverticulitis.</title>
        <authorList>
            <person name="Forman-Ankjaer B."/>
            <person name="Hvid-Jensen F."/>
            <person name="Kobel C.M."/>
            <person name="Greve T."/>
        </authorList>
    </citation>
    <scope>NUCLEOTIDE SEQUENCE</scope>
    <source>
        <strain evidence="1">AUH_DF_2021</strain>
    </source>
</reference>